<evidence type="ECO:0000256" key="1">
    <source>
        <dbReference type="SAM" id="SignalP"/>
    </source>
</evidence>
<dbReference type="EMBL" id="CP054257">
    <property type="protein sequence ID" value="QTQ10927.1"/>
    <property type="molecule type" value="Genomic_DNA"/>
</dbReference>
<gene>
    <name evidence="2" type="ORF">HRI96_01185</name>
</gene>
<keyword evidence="1" id="KW-0732">Signal</keyword>
<dbReference type="InterPro" id="IPR014508">
    <property type="entry name" value="UCP020555_TPR-like"/>
</dbReference>
<reference evidence="2" key="1">
    <citation type="submission" date="2020-05" db="EMBL/GenBank/DDBJ databases">
        <authorList>
            <person name="Zeng H."/>
            <person name="Chan Y.K."/>
            <person name="Watt R.M."/>
        </authorList>
    </citation>
    <scope>NUCLEOTIDE SEQUENCE</scope>
    <source>
        <strain evidence="2">ATCC 700773</strain>
    </source>
</reference>
<dbReference type="RefSeq" id="WP_210117721.1">
    <property type="nucleotide sequence ID" value="NZ_CP054257.1"/>
</dbReference>
<dbReference type="Pfam" id="PF16068">
    <property type="entry name" value="DUF4810"/>
    <property type="match status" value="1"/>
</dbReference>
<dbReference type="AlphaFoldDB" id="A0A975EY46"/>
<name>A0A975EY46_9SPIR</name>
<proteinExistence type="predicted"/>
<sequence>MKKNYYRRAVLLLPILLVITSISCASNKPLYDWYDYQEDSYHYLKNADEKSVKTLIETYEKIISKQNASRAAVPPGIYADYGYLLIRSGKTKEGTEMLKKEVELYPESEVFVSQIIKRLGKK</sequence>
<evidence type="ECO:0000313" key="2">
    <source>
        <dbReference type="EMBL" id="QTQ10927.1"/>
    </source>
</evidence>
<dbReference type="Proteomes" id="UP000671995">
    <property type="component" value="Chromosome"/>
</dbReference>
<feature type="chain" id="PRO_5036755888" evidence="1">
    <location>
        <begin position="26"/>
        <end position="122"/>
    </location>
</feature>
<evidence type="ECO:0000313" key="3">
    <source>
        <dbReference type="Proteomes" id="UP000671995"/>
    </source>
</evidence>
<protein>
    <submittedName>
        <fullName evidence="2">DUF4810 domain-containing protein</fullName>
    </submittedName>
</protein>
<dbReference type="PROSITE" id="PS51257">
    <property type="entry name" value="PROKAR_LIPOPROTEIN"/>
    <property type="match status" value="1"/>
</dbReference>
<accession>A0A975EY46</accession>
<reference evidence="2" key="2">
    <citation type="journal article" date="2021" name="Microbiol. Resour. Announc.">
        <title>Complete Genome Sequences of Three Human Oral Treponema parvum Isolates.</title>
        <authorList>
            <person name="Zeng H."/>
            <person name="Watt R.M."/>
        </authorList>
    </citation>
    <scope>NUCLEOTIDE SEQUENCE</scope>
    <source>
        <strain evidence="2">ATCC 700773</strain>
    </source>
</reference>
<organism evidence="2 3">
    <name type="scientific">Treponema parvum</name>
    <dbReference type="NCBI Taxonomy" id="138851"/>
    <lineage>
        <taxon>Bacteria</taxon>
        <taxon>Pseudomonadati</taxon>
        <taxon>Spirochaetota</taxon>
        <taxon>Spirochaetia</taxon>
        <taxon>Spirochaetales</taxon>
        <taxon>Treponemataceae</taxon>
        <taxon>Treponema</taxon>
    </lineage>
</organism>
<feature type="signal peptide" evidence="1">
    <location>
        <begin position="1"/>
        <end position="25"/>
    </location>
</feature>